<feature type="transmembrane region" description="Helical" evidence="1">
    <location>
        <begin position="20"/>
        <end position="38"/>
    </location>
</feature>
<keyword evidence="1" id="KW-1133">Transmembrane helix</keyword>
<feature type="transmembrane region" description="Helical" evidence="1">
    <location>
        <begin position="359"/>
        <end position="379"/>
    </location>
</feature>
<organism evidence="2 3">
    <name type="scientific">Radiobacillus deserti</name>
    <dbReference type="NCBI Taxonomy" id="2594883"/>
    <lineage>
        <taxon>Bacteria</taxon>
        <taxon>Bacillati</taxon>
        <taxon>Bacillota</taxon>
        <taxon>Bacilli</taxon>
        <taxon>Bacillales</taxon>
        <taxon>Bacillaceae</taxon>
        <taxon>Radiobacillus</taxon>
    </lineage>
</organism>
<feature type="transmembrane region" description="Helical" evidence="1">
    <location>
        <begin position="307"/>
        <end position="325"/>
    </location>
</feature>
<dbReference type="Proteomes" id="UP000315215">
    <property type="component" value="Chromosome"/>
</dbReference>
<evidence type="ECO:0000256" key="1">
    <source>
        <dbReference type="SAM" id="Phobius"/>
    </source>
</evidence>
<name>A0A516KD01_9BACI</name>
<accession>A0A516KD01</accession>
<dbReference type="GO" id="GO:0140359">
    <property type="term" value="F:ABC-type transporter activity"/>
    <property type="evidence" value="ECO:0007669"/>
    <property type="project" value="InterPro"/>
</dbReference>
<evidence type="ECO:0000313" key="3">
    <source>
        <dbReference type="Proteomes" id="UP000315215"/>
    </source>
</evidence>
<sequence>MLRNIYIKEMKDSFRDRRTLLLTVLLPIIIMTGLVLFYEKMLSNDSSDTYQLAVDESFSTEEHTFLRGLDNIEIVKSSDPEEALKEGEAQAALLLSDDFINRVRQGEDATATIIGDSFSQDASQLMALVTAGLERYKTTVITERLSAEQMSNDLLEPFTLEQKDLTDDSNGVNMLALLIPLILTLSIGIGASPAGADLFAGEKEKKTMEALLMTPVNRMHLLVAKWMTITSIGAITGLVTLIVVALEIGFLTENLRSAVEVSFANHTYQIIGFSLLVSLIYAMFVATLLMLTSIVGKTVKEAQSYSTPIMMVVVFPVMITSEIGINELSLYHFAIPVMNIFTSLKELCFGIIDYQHLGAMVGSNLLFIIIVFVIGRIMFLKDKWVIN</sequence>
<dbReference type="OrthoDB" id="5486437at2"/>
<feature type="transmembrane region" description="Helical" evidence="1">
    <location>
        <begin position="270"/>
        <end position="295"/>
    </location>
</feature>
<keyword evidence="1" id="KW-0812">Transmembrane</keyword>
<gene>
    <name evidence="2" type="ORF">FN924_03175</name>
</gene>
<dbReference type="EMBL" id="CP041666">
    <property type="protein sequence ID" value="QDP39281.1"/>
    <property type="molecule type" value="Genomic_DNA"/>
</dbReference>
<proteinExistence type="predicted"/>
<reference evidence="2 3" key="1">
    <citation type="submission" date="2019-07" db="EMBL/GenBank/DDBJ databases">
        <authorList>
            <person name="Li J."/>
        </authorList>
    </citation>
    <scope>NUCLEOTIDE SEQUENCE [LARGE SCALE GENOMIC DNA]</scope>
    <source>
        <strain evidence="2 3">TKL69</strain>
    </source>
</reference>
<dbReference type="KEGG" id="aqt:FN924_03175"/>
<keyword evidence="1" id="KW-0472">Membrane</keyword>
<dbReference type="PANTHER" id="PTHR43471:SF3">
    <property type="entry name" value="ABC TRANSPORTER PERMEASE PROTEIN NATB"/>
    <property type="match status" value="1"/>
</dbReference>
<feature type="transmembrane region" description="Helical" evidence="1">
    <location>
        <begin position="174"/>
        <end position="200"/>
    </location>
</feature>
<dbReference type="Gene3D" id="3.40.1710.10">
    <property type="entry name" value="abc type-2 transporter like domain"/>
    <property type="match status" value="1"/>
</dbReference>
<dbReference type="AlphaFoldDB" id="A0A516KD01"/>
<dbReference type="RefSeq" id="WP_143892031.1">
    <property type="nucleotide sequence ID" value="NZ_CP041666.1"/>
</dbReference>
<dbReference type="PANTHER" id="PTHR43471">
    <property type="entry name" value="ABC TRANSPORTER PERMEASE"/>
    <property type="match status" value="1"/>
</dbReference>
<evidence type="ECO:0000313" key="2">
    <source>
        <dbReference type="EMBL" id="QDP39281.1"/>
    </source>
</evidence>
<feature type="transmembrane region" description="Helical" evidence="1">
    <location>
        <begin position="221"/>
        <end position="250"/>
    </location>
</feature>
<dbReference type="GO" id="GO:0005886">
    <property type="term" value="C:plasma membrane"/>
    <property type="evidence" value="ECO:0007669"/>
    <property type="project" value="UniProtKB-SubCell"/>
</dbReference>
<protein>
    <submittedName>
        <fullName evidence="2">ABC transporter permease</fullName>
    </submittedName>
</protein>
<dbReference type="Pfam" id="PF12679">
    <property type="entry name" value="ABC2_membrane_2"/>
    <property type="match status" value="1"/>
</dbReference>
<keyword evidence="3" id="KW-1185">Reference proteome</keyword>